<dbReference type="Proteomes" id="UP001144372">
    <property type="component" value="Unassembled WGS sequence"/>
</dbReference>
<dbReference type="EMBL" id="BSDR01000001">
    <property type="protein sequence ID" value="GLI32662.1"/>
    <property type="molecule type" value="Genomic_DNA"/>
</dbReference>
<organism evidence="1 2">
    <name type="scientific">Desulforhabdus amnigena</name>
    <dbReference type="NCBI Taxonomy" id="40218"/>
    <lineage>
        <taxon>Bacteria</taxon>
        <taxon>Pseudomonadati</taxon>
        <taxon>Thermodesulfobacteriota</taxon>
        <taxon>Syntrophobacteria</taxon>
        <taxon>Syntrophobacterales</taxon>
        <taxon>Syntrophobacteraceae</taxon>
        <taxon>Desulforhabdus</taxon>
    </lineage>
</organism>
<keyword evidence="2" id="KW-1185">Reference proteome</keyword>
<name>A0A9W6CYP2_9BACT</name>
<gene>
    <name evidence="1" type="ORF">DAMNIGENAA_00950</name>
</gene>
<accession>A0A9W6CYP2</accession>
<dbReference type="AlphaFoldDB" id="A0A9W6CYP2"/>
<evidence type="ECO:0000313" key="1">
    <source>
        <dbReference type="EMBL" id="GLI32662.1"/>
    </source>
</evidence>
<proteinExistence type="predicted"/>
<sequence>MELIESTSFLEESKDDMFYVGFMKTGEIWFPLCFVSNPQQNEKFDTLFVSRTYPLMAETVEDYAKKVPQMEKTFVQYLMTEEIRNLLDRYGLRNIMILEPESDSDGCGCGCGCK</sequence>
<protein>
    <submittedName>
        <fullName evidence="1">Uncharacterized protein</fullName>
    </submittedName>
</protein>
<reference evidence="1" key="1">
    <citation type="submission" date="2022-12" db="EMBL/GenBank/DDBJ databases">
        <title>Reference genome sequencing for broad-spectrum identification of bacterial and archaeal isolates by mass spectrometry.</title>
        <authorList>
            <person name="Sekiguchi Y."/>
            <person name="Tourlousse D.M."/>
        </authorList>
    </citation>
    <scope>NUCLEOTIDE SEQUENCE</scope>
    <source>
        <strain evidence="1">ASRB1</strain>
    </source>
</reference>
<dbReference type="RefSeq" id="WP_281791716.1">
    <property type="nucleotide sequence ID" value="NZ_BSDR01000001.1"/>
</dbReference>
<comment type="caution">
    <text evidence="1">The sequence shown here is derived from an EMBL/GenBank/DDBJ whole genome shotgun (WGS) entry which is preliminary data.</text>
</comment>
<evidence type="ECO:0000313" key="2">
    <source>
        <dbReference type="Proteomes" id="UP001144372"/>
    </source>
</evidence>